<evidence type="ECO:0000256" key="2">
    <source>
        <dbReference type="ARBA" id="ARBA00022692"/>
    </source>
</evidence>
<dbReference type="PANTHER" id="PTHR33048:SF123">
    <property type="entry name" value="INTEGRAL MEMBRANE PROTEIN"/>
    <property type="match status" value="1"/>
</dbReference>
<dbReference type="Pfam" id="PF20684">
    <property type="entry name" value="Fung_rhodopsin"/>
    <property type="match status" value="1"/>
</dbReference>
<reference evidence="9 10" key="1">
    <citation type="submission" date="2023-01" db="EMBL/GenBank/DDBJ databases">
        <title>Analysis of 21 Apiospora genomes using comparative genomics revels a genus with tremendous synthesis potential of carbohydrate active enzymes and secondary metabolites.</title>
        <authorList>
            <person name="Sorensen T."/>
        </authorList>
    </citation>
    <scope>NUCLEOTIDE SEQUENCE [LARGE SCALE GENOMIC DNA]</scope>
    <source>
        <strain evidence="9 10">CBS 20057</strain>
    </source>
</reference>
<dbReference type="EMBL" id="JAQQWI010000022">
    <property type="protein sequence ID" value="KAK7995783.1"/>
    <property type="molecule type" value="Genomic_DNA"/>
</dbReference>
<keyword evidence="10" id="KW-1185">Reference proteome</keyword>
<name>A0ABR1R121_9PEZI</name>
<sequence>MDEEYSFPTARSFLGDTIVIVAAVMLALDTLFVSMRLWGRRRYNKTPRQSTVSYGEPRYWVVVSDVAILFSYMCAVALVAIEIYAVRCGEGLHVWQLNLPQRMHKAKVLYVNSILYKFIVPIPKIATVFLFLAIAPPHLRAFIACCKMMAAYMVLYCLVTTFAAIFQCGPNVSINWMNPGEPGTCIDLVTFWYAQFAIDISACVMMIGLPWWLFASETILASTSLWLLVRILTEAVKPSPDIAHLEALGLIVSQLHVNFGCIAACVPTVLKLFEEGLVALGGRIRCVERTLGTSQQKSSSSGRGSTAIHLSALKSADRGGAAGGNSGGGGDRSKTPVVGPYLNAGCDDDDGSLGSQQRIISNTGCNIQVQTEVSISVETDRGGACSEADGGGHGHGHGHGRFTSAAFCG</sequence>
<evidence type="ECO:0000256" key="5">
    <source>
        <dbReference type="ARBA" id="ARBA00038359"/>
    </source>
</evidence>
<feature type="transmembrane region" description="Helical" evidence="7">
    <location>
        <begin position="18"/>
        <end position="38"/>
    </location>
</feature>
<feature type="transmembrane region" description="Helical" evidence="7">
    <location>
        <begin position="114"/>
        <end position="137"/>
    </location>
</feature>
<dbReference type="PANTHER" id="PTHR33048">
    <property type="entry name" value="PTH11-LIKE INTEGRAL MEMBRANE PROTEIN (AFU_ORTHOLOGUE AFUA_5G11245)"/>
    <property type="match status" value="1"/>
</dbReference>
<keyword evidence="4 7" id="KW-0472">Membrane</keyword>
<comment type="caution">
    <text evidence="9">The sequence shown here is derived from an EMBL/GenBank/DDBJ whole genome shotgun (WGS) entry which is preliminary data.</text>
</comment>
<dbReference type="InterPro" id="IPR049326">
    <property type="entry name" value="Rhodopsin_dom_fungi"/>
</dbReference>
<keyword evidence="2 7" id="KW-0812">Transmembrane</keyword>
<feature type="transmembrane region" description="Helical" evidence="7">
    <location>
        <begin position="59"/>
        <end position="85"/>
    </location>
</feature>
<feature type="transmembrane region" description="Helical" evidence="7">
    <location>
        <begin position="149"/>
        <end position="172"/>
    </location>
</feature>
<gene>
    <name evidence="9" type="ORF">PG991_015250</name>
</gene>
<protein>
    <recommendedName>
        <fullName evidence="8">Rhodopsin domain-containing protein</fullName>
    </recommendedName>
</protein>
<comment type="subcellular location">
    <subcellularLocation>
        <location evidence="1">Membrane</location>
        <topology evidence="1">Multi-pass membrane protein</topology>
    </subcellularLocation>
</comment>
<evidence type="ECO:0000256" key="3">
    <source>
        <dbReference type="ARBA" id="ARBA00022989"/>
    </source>
</evidence>
<evidence type="ECO:0000256" key="7">
    <source>
        <dbReference type="SAM" id="Phobius"/>
    </source>
</evidence>
<dbReference type="Proteomes" id="UP001396898">
    <property type="component" value="Unassembled WGS sequence"/>
</dbReference>
<feature type="region of interest" description="Disordered" evidence="6">
    <location>
        <begin position="316"/>
        <end position="335"/>
    </location>
</feature>
<evidence type="ECO:0000256" key="6">
    <source>
        <dbReference type="SAM" id="MobiDB-lite"/>
    </source>
</evidence>
<feature type="domain" description="Rhodopsin" evidence="8">
    <location>
        <begin position="63"/>
        <end position="215"/>
    </location>
</feature>
<comment type="similarity">
    <text evidence="5">Belongs to the SAT4 family.</text>
</comment>
<feature type="compositionally biased region" description="Gly residues" evidence="6">
    <location>
        <begin position="320"/>
        <end position="330"/>
    </location>
</feature>
<keyword evidence="3 7" id="KW-1133">Transmembrane helix</keyword>
<evidence type="ECO:0000256" key="1">
    <source>
        <dbReference type="ARBA" id="ARBA00004141"/>
    </source>
</evidence>
<feature type="transmembrane region" description="Helical" evidence="7">
    <location>
        <begin position="192"/>
        <end position="214"/>
    </location>
</feature>
<accession>A0ABR1R121</accession>
<evidence type="ECO:0000313" key="10">
    <source>
        <dbReference type="Proteomes" id="UP001396898"/>
    </source>
</evidence>
<organism evidence="9 10">
    <name type="scientific">Apiospora marii</name>
    <dbReference type="NCBI Taxonomy" id="335849"/>
    <lineage>
        <taxon>Eukaryota</taxon>
        <taxon>Fungi</taxon>
        <taxon>Dikarya</taxon>
        <taxon>Ascomycota</taxon>
        <taxon>Pezizomycotina</taxon>
        <taxon>Sordariomycetes</taxon>
        <taxon>Xylariomycetidae</taxon>
        <taxon>Amphisphaeriales</taxon>
        <taxon>Apiosporaceae</taxon>
        <taxon>Apiospora</taxon>
    </lineage>
</organism>
<dbReference type="InterPro" id="IPR052337">
    <property type="entry name" value="SAT4-like"/>
</dbReference>
<evidence type="ECO:0000259" key="8">
    <source>
        <dbReference type="Pfam" id="PF20684"/>
    </source>
</evidence>
<proteinExistence type="inferred from homology"/>
<evidence type="ECO:0000256" key="4">
    <source>
        <dbReference type="ARBA" id="ARBA00023136"/>
    </source>
</evidence>
<evidence type="ECO:0000313" key="9">
    <source>
        <dbReference type="EMBL" id="KAK7995783.1"/>
    </source>
</evidence>